<dbReference type="Pfam" id="PF17216">
    <property type="entry name" value="Rrp44_CSD1"/>
    <property type="match status" value="1"/>
</dbReference>
<evidence type="ECO:0000256" key="13">
    <source>
        <dbReference type="SAM" id="MobiDB-lite"/>
    </source>
</evidence>
<keyword evidence="1 12" id="KW-0963">Cytoplasm</keyword>
<keyword evidence="3 12" id="KW-0540">Nuclease</keyword>
<comment type="function">
    <text evidence="12">3'-5'-exoribonuclease that specifically recognizes RNAs polyuridylated at their 3' end and mediates their degradation. Component of an exosome-independent RNA degradation pathway that mediates degradation of both mRNAs and miRNAs that have been polyuridylated by a terminal uridylyltransferase. Essential for correct mitosis, and negatively regulates cell proliferation.</text>
</comment>
<feature type="region of interest" description="Disordered" evidence="13">
    <location>
        <begin position="80"/>
        <end position="127"/>
    </location>
</feature>
<evidence type="ECO:0000256" key="10">
    <source>
        <dbReference type="ARBA" id="ARBA00023306"/>
    </source>
</evidence>
<dbReference type="Proteomes" id="UP000189705">
    <property type="component" value="Unplaced"/>
</dbReference>
<comment type="domain">
    <text evidence="12">Specifically recognizes and binds polyuridylated RNAs via 3 RNA-binding regions (named U-zone 1, U-zone 2 and U-zone 3) that form an open funnel on one face of the catalytic domain, allowing RNA to navigate a path to the active site.</text>
</comment>
<feature type="region of interest" description="Disordered" evidence="13">
    <location>
        <begin position="244"/>
        <end position="309"/>
    </location>
</feature>
<dbReference type="InterPro" id="IPR041505">
    <property type="entry name" value="Dis3_CSD2"/>
</dbReference>
<feature type="compositionally biased region" description="Polar residues" evidence="13">
    <location>
        <begin position="263"/>
        <end position="275"/>
    </location>
</feature>
<keyword evidence="5 12" id="KW-0498">Mitosis</keyword>
<dbReference type="GO" id="GO:0000932">
    <property type="term" value="C:P-body"/>
    <property type="evidence" value="ECO:0007669"/>
    <property type="project" value="UniProtKB-SubCell"/>
</dbReference>
<dbReference type="EC" id="3.1.13.-" evidence="12"/>
<dbReference type="Pfam" id="PF00773">
    <property type="entry name" value="RNB"/>
    <property type="match status" value="1"/>
</dbReference>
<dbReference type="GO" id="GO:0008266">
    <property type="term" value="F:poly(U) RNA binding"/>
    <property type="evidence" value="ECO:0007669"/>
    <property type="project" value="UniProtKB-ARBA"/>
</dbReference>
<feature type="compositionally biased region" description="Polar residues" evidence="13">
    <location>
        <begin position="161"/>
        <end position="175"/>
    </location>
</feature>
<dbReference type="AlphaFoldDB" id="A0A1U8D0P2"/>
<evidence type="ECO:0000313" key="16">
    <source>
        <dbReference type="RefSeq" id="XP_006022501.1"/>
    </source>
</evidence>
<dbReference type="HAMAP" id="MF_03045">
    <property type="entry name" value="DIS3L2"/>
    <property type="match status" value="1"/>
</dbReference>
<comment type="cofactor">
    <cofactor evidence="12">
        <name>Mg(2+)</name>
        <dbReference type="ChEBI" id="CHEBI:18420"/>
    </cofactor>
    <cofactor evidence="12">
        <name>Mn(2+)</name>
        <dbReference type="ChEBI" id="CHEBI:29035"/>
    </cofactor>
</comment>
<keyword evidence="2 12" id="KW-0132">Cell division</keyword>
<dbReference type="GO" id="GO:0051301">
    <property type="term" value="P:cell division"/>
    <property type="evidence" value="ECO:0007669"/>
    <property type="project" value="UniProtKB-KW"/>
</dbReference>
<dbReference type="InterPro" id="IPR022966">
    <property type="entry name" value="RNase_II/R_CS"/>
</dbReference>
<evidence type="ECO:0000256" key="8">
    <source>
        <dbReference type="ARBA" id="ARBA00022842"/>
    </source>
</evidence>
<feature type="region of interest" description="Disordered" evidence="13">
    <location>
        <begin position="466"/>
        <end position="485"/>
    </location>
</feature>
<dbReference type="FunFam" id="2.40.50.690:FF:000003">
    <property type="entry name" value="DIS3-like exonuclease 2"/>
    <property type="match status" value="1"/>
</dbReference>
<keyword evidence="7 12" id="KW-0269">Exonuclease</keyword>
<comment type="function">
    <text evidence="11">3'-5'-exoribonuclease that specifically recognizes RNAs polyuridylated at their 3' end and mediates their degradation. Component of an exosome-independent RNA degradation pathway that mediates degradation of both mRNAs and miRNAs that have been polyuridylated by a terminal uridylyltransferase, such as ZCCHC11/TUT4. Mediates degradation of cytoplasmic mRNAs that have been deadenylated and subsequently uridylated at their 3'. Mediates degradation of uridylated pre-let-7 miRNAs, contributing to the maintenance of embryonic stem (ES) cells. Essential for correct mitosis, and negatively regulates cell proliferation.</text>
</comment>
<dbReference type="GO" id="GO:0000175">
    <property type="term" value="F:3'-5'-RNA exonuclease activity"/>
    <property type="evidence" value="ECO:0007669"/>
    <property type="project" value="UniProtKB-UniRule"/>
</dbReference>
<dbReference type="RefSeq" id="XP_006022501.1">
    <property type="nucleotide sequence ID" value="XM_006022439.2"/>
</dbReference>
<evidence type="ECO:0000256" key="12">
    <source>
        <dbReference type="HAMAP-Rule" id="MF_03045"/>
    </source>
</evidence>
<comment type="subcellular location">
    <subcellularLocation>
        <location evidence="12">Cytoplasm</location>
    </subcellularLocation>
    <subcellularLocation>
        <location evidence="12">Cytoplasm</location>
        <location evidence="12">P-body</location>
    </subcellularLocation>
</comment>
<dbReference type="GO" id="GO:0000287">
    <property type="term" value="F:magnesium ion binding"/>
    <property type="evidence" value="ECO:0007669"/>
    <property type="project" value="UniProtKB-ARBA"/>
</dbReference>
<protein>
    <recommendedName>
        <fullName evidence="12">DIS3-like exonuclease 2</fullName>
        <ecNumber evidence="12">3.1.13.-</ecNumber>
    </recommendedName>
</protein>
<dbReference type="InterPro" id="IPR033771">
    <property type="entry name" value="Rrp44_CSD1"/>
</dbReference>
<dbReference type="KEGG" id="asn:102383536"/>
<feature type="site" description="Important for catalytic activity" evidence="12">
    <location>
        <position position="657"/>
    </location>
</feature>
<evidence type="ECO:0000256" key="5">
    <source>
        <dbReference type="ARBA" id="ARBA00022776"/>
    </source>
</evidence>
<dbReference type="STRING" id="38654.A0A1U8D0P2"/>
<dbReference type="InterPro" id="IPR041093">
    <property type="entry name" value="Dis3l2-like_C"/>
</dbReference>
<evidence type="ECO:0000256" key="1">
    <source>
        <dbReference type="ARBA" id="ARBA00022490"/>
    </source>
</evidence>
<gene>
    <name evidence="16" type="primary">DIS3L2</name>
    <name evidence="12" type="synonym">dis3l2</name>
</gene>
<proteinExistence type="inferred from homology"/>
<evidence type="ECO:0000256" key="9">
    <source>
        <dbReference type="ARBA" id="ARBA00022884"/>
    </source>
</evidence>
<keyword evidence="4 12" id="KW-0479">Metal-binding</keyword>
<evidence type="ECO:0000256" key="3">
    <source>
        <dbReference type="ARBA" id="ARBA00022722"/>
    </source>
</evidence>
<feature type="binding site" evidence="12">
    <location>
        <position position="658"/>
    </location>
    <ligand>
        <name>Mg(2+)</name>
        <dbReference type="ChEBI" id="CHEBI:18420"/>
    </ligand>
</feature>
<name>A0A1U8D0P2_ALLSI</name>
<sequence>MDQLGYVRSASTQGAKDGLSKLAVPQKNAYARLVQKHHSGRFRSYLNHIAQKMQLEESGLNDSSSDVELSLKRVQMKEGLARNGLNVPSSSPVRTSQLEQLVPGGLNEDKTQTLANRRPHKKDPSVAHEGDLELEEASSLKQHGGAIDSLNVNDALGGRGMSSSLRQGTALQKSSGSEEKEEEETWKKKHKKRNKCTVNMDRADGHSSAEQFNVDLPEANARKTIHLPSGQIPGGERRVFIRTRNNSESARAPQHLDRKRQLSESQIETVSNSDCRVNPRQLGTPRGMAHAAVSTPGDRKNRNKAGRGRKKNIFEAYLSKEDVSAGLKRGELIQGPLRINPKKYHEAFIPSPDGARDIFIDGVVARNRALNGDIVVVKLLPKEQWKVIKPDGNDKETEATHESEVPEEQLRTCLPRATVRGDADSPDVIIEAQFDDNEAENGQENLPNMLAEDIKKLSVEANEKVKDAESGGMQGAKPEDLPKVNDPRLLPDRLLQRTAKVVYILERKHSRAVTGFIKLLADKNSELFKKCAMFSPVDHRVPRAYVSLADCPPDFMTRPEDYSNTLFICRIVDWKEDSNFAIGQMTKSLGQAGEIEPETEGILTEYGVDFSDFPQEVLACLPQRLPWVIPPEELANRRDLRKECIFTIDPSTAKDLDDALSCKQLADGNFEVGVHIADVSYFVLEDTALDKLASERATSVYLVQKVIPMLPKLLCEELCSLNPLRDRLTFSVLWKLTPEGKILDEWFGRTIICSCVKLSYDHAQSMIECPEKVLSPEELPPISPQHTTEEIHWAVLNLHRIAKQLRKQRFIDGALRLDQLKLSFTLDKESGMPQGCYVYQYRDSNKLVEEFMLLANMAVAHQIYRSFPAQALLRRHPPPQTKMLNDLMEFCDQMGLGIDFSSAGALHKSLNETFGADKYSEARKAVLTNMFSRPMQMALYFCTGVLKDETLFHHYALNVPLYTHFTSPIRRYPDIIVHRLLSASLGSGRPVRLRKEAIQEQADHCNDRKMASKRVQELSADLFFSVFVRECGPLESEAMVMGVLNEAFDVLVLRFGVQKRIYCNALPLVGFHFQKVGKKPELTLVWEEETPKQEAAHQVITLFTLVDVVLKADNAPLKYSAVLKRPGPESE</sequence>
<accession>A0A1U8D0P2</accession>
<dbReference type="Gene3D" id="2.40.50.690">
    <property type="match status" value="1"/>
</dbReference>
<feature type="region of interest" description="Disordered" evidence="13">
    <location>
        <begin position="158"/>
        <end position="209"/>
    </location>
</feature>
<dbReference type="SUPFAM" id="SSF50249">
    <property type="entry name" value="Nucleic acid-binding proteins"/>
    <property type="match status" value="2"/>
</dbReference>
<keyword evidence="8 12" id="KW-0460">Magnesium</keyword>
<keyword evidence="15" id="KW-1185">Reference proteome</keyword>
<keyword evidence="10 12" id="KW-0131">Cell cycle</keyword>
<evidence type="ECO:0000256" key="11">
    <source>
        <dbReference type="ARBA" id="ARBA00056476"/>
    </source>
</evidence>
<dbReference type="InterPro" id="IPR050180">
    <property type="entry name" value="RNR_Ribonuclease"/>
</dbReference>
<dbReference type="CTD" id="129563"/>
<dbReference type="Gene3D" id="2.40.50.140">
    <property type="entry name" value="Nucleic acid-binding proteins"/>
    <property type="match status" value="1"/>
</dbReference>
<evidence type="ECO:0000256" key="4">
    <source>
        <dbReference type="ARBA" id="ARBA00022723"/>
    </source>
</evidence>
<dbReference type="InterPro" id="IPR001900">
    <property type="entry name" value="RNase_II/R"/>
</dbReference>
<evidence type="ECO:0000259" key="14">
    <source>
        <dbReference type="SMART" id="SM00955"/>
    </source>
</evidence>
<evidence type="ECO:0000256" key="6">
    <source>
        <dbReference type="ARBA" id="ARBA00022801"/>
    </source>
</evidence>
<organism evidence="15 16">
    <name type="scientific">Alligator sinensis</name>
    <name type="common">Chinese alligator</name>
    <dbReference type="NCBI Taxonomy" id="38654"/>
    <lineage>
        <taxon>Eukaryota</taxon>
        <taxon>Metazoa</taxon>
        <taxon>Chordata</taxon>
        <taxon>Craniata</taxon>
        <taxon>Vertebrata</taxon>
        <taxon>Euteleostomi</taxon>
        <taxon>Archelosauria</taxon>
        <taxon>Archosauria</taxon>
        <taxon>Crocodylia</taxon>
        <taxon>Alligatoridae</taxon>
        <taxon>Alligatorinae</taxon>
        <taxon>Alligator</taxon>
    </lineage>
</organism>
<evidence type="ECO:0000313" key="15">
    <source>
        <dbReference type="Proteomes" id="UP000189705"/>
    </source>
</evidence>
<dbReference type="GO" id="GO:0000956">
    <property type="term" value="P:nuclear-transcribed mRNA catabolic process"/>
    <property type="evidence" value="ECO:0007669"/>
    <property type="project" value="UniProtKB-UniRule"/>
</dbReference>
<dbReference type="SMART" id="SM00955">
    <property type="entry name" value="RNB"/>
    <property type="match status" value="1"/>
</dbReference>
<evidence type="ECO:0000256" key="7">
    <source>
        <dbReference type="ARBA" id="ARBA00022839"/>
    </source>
</evidence>
<dbReference type="FunFam" id="2.40.50.140:FF:000177">
    <property type="entry name" value="DIS3-like exonuclease 2"/>
    <property type="match status" value="1"/>
</dbReference>
<evidence type="ECO:0000256" key="2">
    <source>
        <dbReference type="ARBA" id="ARBA00022618"/>
    </source>
</evidence>
<dbReference type="InterPro" id="IPR028591">
    <property type="entry name" value="DIS3L2"/>
</dbReference>
<dbReference type="Pfam" id="PF17849">
    <property type="entry name" value="OB_Dis3"/>
    <property type="match status" value="1"/>
</dbReference>
<dbReference type="InParanoid" id="A0A1U8D0P2"/>
<dbReference type="GO" id="GO:1990074">
    <property type="term" value="P:polyuridylation-dependent mRNA catabolic process"/>
    <property type="evidence" value="ECO:0007669"/>
    <property type="project" value="UniProtKB-UniRule"/>
</dbReference>
<feature type="compositionally biased region" description="Polar residues" evidence="13">
    <location>
        <begin position="86"/>
        <end position="99"/>
    </location>
</feature>
<keyword evidence="12" id="KW-0464">Manganese</keyword>
<feature type="binding site" evidence="12">
    <location>
        <position position="649"/>
    </location>
    <ligand>
        <name>Mg(2+)</name>
        <dbReference type="ChEBI" id="CHEBI:18420"/>
    </ligand>
</feature>
<reference evidence="16" key="1">
    <citation type="submission" date="2025-08" db="UniProtKB">
        <authorList>
            <consortium name="RefSeq"/>
        </authorList>
    </citation>
    <scope>IDENTIFICATION</scope>
</reference>
<comment type="similarity">
    <text evidence="12">Belongs to the RNR ribonuclease family. DIS3L2 subfamily.</text>
</comment>
<dbReference type="OrthoDB" id="372421at2759"/>
<dbReference type="GeneID" id="102383536"/>
<dbReference type="GO" id="GO:0010587">
    <property type="term" value="P:miRNA catabolic process"/>
    <property type="evidence" value="ECO:0007669"/>
    <property type="project" value="UniProtKB-UniRule"/>
</dbReference>
<dbReference type="PANTHER" id="PTHR23355:SF9">
    <property type="entry name" value="DIS3-LIKE EXONUCLEASE 2"/>
    <property type="match status" value="1"/>
</dbReference>
<dbReference type="PANTHER" id="PTHR23355">
    <property type="entry name" value="RIBONUCLEASE"/>
    <property type="match status" value="1"/>
</dbReference>
<feature type="domain" description="RNB" evidence="14">
    <location>
        <begin position="637"/>
        <end position="987"/>
    </location>
</feature>
<keyword evidence="9 12" id="KW-0694">RNA-binding</keyword>
<dbReference type="eggNOG" id="KOG2102">
    <property type="taxonomic scope" value="Eukaryota"/>
</dbReference>
<dbReference type="FunFam" id="2.40.50.700:FF:000003">
    <property type="entry name" value="DIS3-like exonuclease 2"/>
    <property type="match status" value="1"/>
</dbReference>
<keyword evidence="6 12" id="KW-0378">Hydrolase</keyword>
<dbReference type="Gene3D" id="2.40.50.700">
    <property type="match status" value="1"/>
</dbReference>
<dbReference type="PROSITE" id="PS01175">
    <property type="entry name" value="RIBONUCLEASE_II"/>
    <property type="match status" value="1"/>
</dbReference>
<dbReference type="Pfam" id="PF17877">
    <property type="entry name" value="Dis3l2_C_term"/>
    <property type="match status" value="1"/>
</dbReference>
<dbReference type="InterPro" id="IPR012340">
    <property type="entry name" value="NA-bd_OB-fold"/>
</dbReference>